<dbReference type="Proteomes" id="UP001562159">
    <property type="component" value="Unassembled WGS sequence"/>
</dbReference>
<reference evidence="2 3" key="1">
    <citation type="submission" date="2024-07" db="EMBL/GenBank/DDBJ databases">
        <title>Molecular mechanisms and environmental adaptations of flagellar loss and biofilm growth of Rhodanobacter under environmental stress.</title>
        <authorList>
            <person name="Chen M."/>
        </authorList>
    </citation>
    <scope>NUCLEOTIDE SEQUENCE [LARGE SCALE GENOMIC DNA]</scope>
    <source>
        <strain evidence="2 3">RS22</strain>
    </source>
</reference>
<gene>
    <name evidence="2" type="ORF">AB7878_03010</name>
</gene>
<dbReference type="PANTHER" id="PTHR46246">
    <property type="entry name" value="GUANOSINE-3',5'-BIS(DIPHOSPHATE) 3'-PYROPHOSPHOHYDROLASE MESH1"/>
    <property type="match status" value="1"/>
</dbReference>
<protein>
    <submittedName>
        <fullName evidence="2">HD domain-containing protein</fullName>
    </submittedName>
</protein>
<dbReference type="Pfam" id="PF13328">
    <property type="entry name" value="HD_4"/>
    <property type="match status" value="1"/>
</dbReference>
<accession>A0ABV4ALW3</accession>
<comment type="caution">
    <text evidence="2">The sequence shown here is derived from an EMBL/GenBank/DDBJ whole genome shotgun (WGS) entry which is preliminary data.</text>
</comment>
<dbReference type="Gene3D" id="1.10.3210.10">
    <property type="entry name" value="Hypothetical protein af1432"/>
    <property type="match status" value="1"/>
</dbReference>
<dbReference type="SUPFAM" id="SSF109604">
    <property type="entry name" value="HD-domain/PDEase-like"/>
    <property type="match status" value="1"/>
</dbReference>
<evidence type="ECO:0000313" key="3">
    <source>
        <dbReference type="Proteomes" id="UP001562159"/>
    </source>
</evidence>
<name>A0ABV4ALW3_9GAMM</name>
<sequence length="220" mass="23335">MTMLSERFTAAVDHARIAHTAHTAQTRKGSDIPYLYHLLGVASLVLEYGGGEDQAIAALLHDVVEDCGEAQVALIRERFGERVLAIVLGCTDGSAEGKAAHVDAVAKRCDWLARKQAYLAHLADAADDVLLVSGCDKLHNARAIVGDLENPAVGPTVFGRFTGGRGGTLMYYQLLADLFSHRGLPMAAALEATVARMYRLAGEPLPPHGLAPGELARAVA</sequence>
<evidence type="ECO:0000313" key="2">
    <source>
        <dbReference type="EMBL" id="MEY2181375.1"/>
    </source>
</evidence>
<organism evidence="2 3">
    <name type="scientific">Rhodanobacter humi</name>
    <dbReference type="NCBI Taxonomy" id="1888173"/>
    <lineage>
        <taxon>Bacteria</taxon>
        <taxon>Pseudomonadati</taxon>
        <taxon>Pseudomonadota</taxon>
        <taxon>Gammaproteobacteria</taxon>
        <taxon>Lysobacterales</taxon>
        <taxon>Rhodanobacteraceae</taxon>
        <taxon>Rhodanobacter</taxon>
    </lineage>
</organism>
<dbReference type="EMBL" id="JBGBPY010000001">
    <property type="protein sequence ID" value="MEY2181375.1"/>
    <property type="molecule type" value="Genomic_DNA"/>
</dbReference>
<proteinExistence type="predicted"/>
<dbReference type="InterPro" id="IPR052194">
    <property type="entry name" value="MESH1"/>
</dbReference>
<evidence type="ECO:0000259" key="1">
    <source>
        <dbReference type="SMART" id="SM00471"/>
    </source>
</evidence>
<dbReference type="InterPro" id="IPR003607">
    <property type="entry name" value="HD/PDEase_dom"/>
</dbReference>
<dbReference type="SMART" id="SM00471">
    <property type="entry name" value="HDc"/>
    <property type="match status" value="1"/>
</dbReference>
<feature type="domain" description="HD/PDEase" evidence="1">
    <location>
        <begin position="30"/>
        <end position="150"/>
    </location>
</feature>
<dbReference type="PANTHER" id="PTHR46246:SF1">
    <property type="entry name" value="GUANOSINE-3',5'-BIS(DIPHOSPHATE) 3'-PYROPHOSPHOHYDROLASE MESH1"/>
    <property type="match status" value="1"/>
</dbReference>
<keyword evidence="3" id="KW-1185">Reference proteome</keyword>